<dbReference type="InterPro" id="IPR018060">
    <property type="entry name" value="HTH_AraC"/>
</dbReference>
<keyword evidence="2" id="KW-0804">Transcription</keyword>
<feature type="domain" description="HTH araC/xylS-type" evidence="4">
    <location>
        <begin position="78"/>
        <end position="130"/>
    </location>
</feature>
<keyword evidence="6" id="KW-1185">Reference proteome</keyword>
<feature type="compositionally biased region" description="Basic residues" evidence="3">
    <location>
        <begin position="60"/>
        <end position="73"/>
    </location>
</feature>
<dbReference type="GO" id="GO:0043565">
    <property type="term" value="F:sequence-specific DNA binding"/>
    <property type="evidence" value="ECO:0007669"/>
    <property type="project" value="InterPro"/>
</dbReference>
<dbReference type="Pfam" id="PF12833">
    <property type="entry name" value="HTH_18"/>
    <property type="match status" value="1"/>
</dbReference>
<gene>
    <name evidence="5" type="ORF">GCM10018793_69350</name>
</gene>
<protein>
    <recommendedName>
        <fullName evidence="4">HTH araC/xylS-type domain-containing protein</fullName>
    </recommendedName>
</protein>
<accession>A0A919GQ15</accession>
<evidence type="ECO:0000259" key="4">
    <source>
        <dbReference type="PROSITE" id="PS01124"/>
    </source>
</evidence>
<dbReference type="InterPro" id="IPR009057">
    <property type="entry name" value="Homeodomain-like_sf"/>
</dbReference>
<name>A0A919GQ15_9ACTN</name>
<evidence type="ECO:0000256" key="2">
    <source>
        <dbReference type="ARBA" id="ARBA00023163"/>
    </source>
</evidence>
<proteinExistence type="predicted"/>
<evidence type="ECO:0000313" key="5">
    <source>
        <dbReference type="EMBL" id="GHH88714.1"/>
    </source>
</evidence>
<reference evidence="5" key="2">
    <citation type="submission" date="2020-09" db="EMBL/GenBank/DDBJ databases">
        <authorList>
            <person name="Sun Q."/>
            <person name="Ohkuma M."/>
        </authorList>
    </citation>
    <scope>NUCLEOTIDE SEQUENCE</scope>
    <source>
        <strain evidence="5">JCM 5069</strain>
    </source>
</reference>
<evidence type="ECO:0000256" key="1">
    <source>
        <dbReference type="ARBA" id="ARBA00023015"/>
    </source>
</evidence>
<keyword evidence="1" id="KW-0805">Transcription regulation</keyword>
<dbReference type="AlphaFoldDB" id="A0A919GQ15"/>
<evidence type="ECO:0000256" key="3">
    <source>
        <dbReference type="SAM" id="MobiDB-lite"/>
    </source>
</evidence>
<evidence type="ECO:0000313" key="6">
    <source>
        <dbReference type="Proteomes" id="UP000603708"/>
    </source>
</evidence>
<organism evidence="5 6">
    <name type="scientific">Streptomyces sulfonofaciens</name>
    <dbReference type="NCBI Taxonomy" id="68272"/>
    <lineage>
        <taxon>Bacteria</taxon>
        <taxon>Bacillati</taxon>
        <taxon>Actinomycetota</taxon>
        <taxon>Actinomycetes</taxon>
        <taxon>Kitasatosporales</taxon>
        <taxon>Streptomycetaceae</taxon>
        <taxon>Streptomyces</taxon>
    </lineage>
</organism>
<dbReference type="EMBL" id="BNCD01000041">
    <property type="protein sequence ID" value="GHH88714.1"/>
    <property type="molecule type" value="Genomic_DNA"/>
</dbReference>
<comment type="caution">
    <text evidence="5">The sequence shown here is derived from an EMBL/GenBank/DDBJ whole genome shotgun (WGS) entry which is preliminary data.</text>
</comment>
<dbReference type="PROSITE" id="PS01124">
    <property type="entry name" value="HTH_ARAC_FAMILY_2"/>
    <property type="match status" value="1"/>
</dbReference>
<dbReference type="Proteomes" id="UP000603708">
    <property type="component" value="Unassembled WGS sequence"/>
</dbReference>
<feature type="region of interest" description="Disordered" evidence="3">
    <location>
        <begin position="35"/>
        <end position="76"/>
    </location>
</feature>
<dbReference type="Gene3D" id="1.10.10.60">
    <property type="entry name" value="Homeodomain-like"/>
    <property type="match status" value="1"/>
</dbReference>
<dbReference type="SUPFAM" id="SSF46689">
    <property type="entry name" value="Homeodomain-like"/>
    <property type="match status" value="1"/>
</dbReference>
<dbReference type="GO" id="GO:0003700">
    <property type="term" value="F:DNA-binding transcription factor activity"/>
    <property type="evidence" value="ECO:0007669"/>
    <property type="project" value="InterPro"/>
</dbReference>
<reference evidence="5" key="1">
    <citation type="journal article" date="2014" name="Int. J. Syst. Evol. Microbiol.">
        <title>Complete genome sequence of Corynebacterium casei LMG S-19264T (=DSM 44701T), isolated from a smear-ripened cheese.</title>
        <authorList>
            <consortium name="US DOE Joint Genome Institute (JGI-PGF)"/>
            <person name="Walter F."/>
            <person name="Albersmeier A."/>
            <person name="Kalinowski J."/>
            <person name="Ruckert C."/>
        </authorList>
    </citation>
    <scope>NUCLEOTIDE SEQUENCE</scope>
    <source>
        <strain evidence="5">JCM 5069</strain>
    </source>
</reference>
<sequence length="136" mass="14636">MHTEVLRHLLVLRLVHLYRPGNGVGAGNDVFRRLPAGGGGQLHPKPPGGGLCHEPPLQRSHPHPGHAGGHRGRGQTSIDERVLLEARRLLVHTELAASAIGERLGFPSATVFTKFFRQRAGRTPAAFRASERGTGS</sequence>
<dbReference type="SMART" id="SM00342">
    <property type="entry name" value="HTH_ARAC"/>
    <property type="match status" value="1"/>
</dbReference>